<dbReference type="AlphaFoldDB" id="A0A8H3FRB2"/>
<gene>
    <name evidence="2" type="ORF">IMSHALPRED_007985</name>
</gene>
<evidence type="ECO:0000313" key="2">
    <source>
        <dbReference type="EMBL" id="CAF9929712.1"/>
    </source>
</evidence>
<evidence type="ECO:0000313" key="3">
    <source>
        <dbReference type="Proteomes" id="UP000664534"/>
    </source>
</evidence>
<reference evidence="2" key="1">
    <citation type="submission" date="2021-03" db="EMBL/GenBank/DDBJ databases">
        <authorList>
            <person name="Tagirdzhanova G."/>
        </authorList>
    </citation>
    <scope>NUCLEOTIDE SEQUENCE</scope>
</reference>
<sequence>MDPNAAPAPGLISSLEAMIYSSVTSILDRRLGPAADSLDVQIQAAVAAAIDRRLGPAVGSLGNRMTSLIEQRLGNAVSTLNHRANTSVAAALEQRFGPVGTSLTAQITFTAAPVPVLPSVVPPKAQTLGLVDGTNIIKGNCTAEEGLEKAHPIGIRSSTEKEQPITQQDQENVGSPETQRPAQERSLERHLEDTGPTEKEQSTQKQNKTGPEASDITPQDSGDEISVPAGTMEKRDQSTSKETAATHTNASGRAVYPLFADGISKSKAGKSGVLLAKPNAKTTGPSSSVRKTPAKRKANQKDEANKADDTSESESPSSDEEDDNEKPKRKRGKVKLDPPGYTDGPSIKFRRVSPKLTACAKSRGHPRVIDLKSFTEASNKQNLTMADVVATVLFNYDPLSLFAFMDMDLHPTFHFIRQERDCKAKKLAIERRRESYGVVVQCGYHLSQVDRAKYSSDATRIWETKYEYIILPVGRWVASSYMQDPVISNSSKRTIEQWATEFGTEVFLGKLWIEGPGTQIECDKLVSP</sequence>
<accession>A0A8H3FRB2</accession>
<organism evidence="2 3">
    <name type="scientific">Imshaugia aleurites</name>
    <dbReference type="NCBI Taxonomy" id="172621"/>
    <lineage>
        <taxon>Eukaryota</taxon>
        <taxon>Fungi</taxon>
        <taxon>Dikarya</taxon>
        <taxon>Ascomycota</taxon>
        <taxon>Pezizomycotina</taxon>
        <taxon>Lecanoromycetes</taxon>
        <taxon>OSLEUM clade</taxon>
        <taxon>Lecanoromycetidae</taxon>
        <taxon>Lecanorales</taxon>
        <taxon>Lecanorineae</taxon>
        <taxon>Parmeliaceae</taxon>
        <taxon>Imshaugia</taxon>
    </lineage>
</organism>
<feature type="region of interest" description="Disordered" evidence="1">
    <location>
        <begin position="148"/>
        <end position="255"/>
    </location>
</feature>
<name>A0A8H3FRB2_9LECA</name>
<feature type="compositionally biased region" description="Basic and acidic residues" evidence="1">
    <location>
        <begin position="182"/>
        <end position="202"/>
    </location>
</feature>
<comment type="caution">
    <text evidence="2">The sequence shown here is derived from an EMBL/GenBank/DDBJ whole genome shotgun (WGS) entry which is preliminary data.</text>
</comment>
<evidence type="ECO:0000256" key="1">
    <source>
        <dbReference type="SAM" id="MobiDB-lite"/>
    </source>
</evidence>
<protein>
    <submittedName>
        <fullName evidence="2">Uncharacterized protein</fullName>
    </submittedName>
</protein>
<dbReference type="EMBL" id="CAJPDT010000054">
    <property type="protein sequence ID" value="CAF9929712.1"/>
    <property type="molecule type" value="Genomic_DNA"/>
</dbReference>
<dbReference type="Proteomes" id="UP000664534">
    <property type="component" value="Unassembled WGS sequence"/>
</dbReference>
<proteinExistence type="predicted"/>
<feature type="compositionally biased region" description="Polar residues" evidence="1">
    <location>
        <begin position="240"/>
        <end position="251"/>
    </location>
</feature>
<feature type="compositionally biased region" description="Basic and acidic residues" evidence="1">
    <location>
        <begin position="299"/>
        <end position="309"/>
    </location>
</feature>
<feature type="region of interest" description="Disordered" evidence="1">
    <location>
        <begin position="268"/>
        <end position="347"/>
    </location>
</feature>
<feature type="compositionally biased region" description="Polar residues" evidence="1">
    <location>
        <begin position="280"/>
        <end position="290"/>
    </location>
</feature>
<keyword evidence="3" id="KW-1185">Reference proteome</keyword>
<dbReference type="OrthoDB" id="432970at2759"/>
<feature type="compositionally biased region" description="Polar residues" evidence="1">
    <location>
        <begin position="164"/>
        <end position="181"/>
    </location>
</feature>